<dbReference type="Gene3D" id="2.30.110.10">
    <property type="entry name" value="Electron Transport, Fmn-binding Protein, Chain A"/>
    <property type="match status" value="1"/>
</dbReference>
<evidence type="ECO:0000259" key="1">
    <source>
        <dbReference type="Pfam" id="PF16242"/>
    </source>
</evidence>
<dbReference type="InterPro" id="IPR012349">
    <property type="entry name" value="Split_barrel_FMN-bd"/>
</dbReference>
<dbReference type="AlphaFoldDB" id="A0A0H5D0K0"/>
<dbReference type="InterPro" id="IPR052917">
    <property type="entry name" value="Stress-Dev_Protein"/>
</dbReference>
<organism evidence="2 3">
    <name type="scientific">Phaeobacter italicus</name>
    <dbReference type="NCBI Taxonomy" id="481446"/>
    <lineage>
        <taxon>Bacteria</taxon>
        <taxon>Pseudomonadati</taxon>
        <taxon>Pseudomonadota</taxon>
        <taxon>Alphaproteobacteria</taxon>
        <taxon>Rhodobacterales</taxon>
        <taxon>Roseobacteraceae</taxon>
        <taxon>Phaeobacter</taxon>
    </lineage>
</organism>
<name>A0A0H5D0K0_9RHOB</name>
<dbReference type="STRING" id="481446.NIT7645_00086"/>
<dbReference type="InterPro" id="IPR038725">
    <property type="entry name" value="YdaG_split_barrel_FMN-bd"/>
</dbReference>
<evidence type="ECO:0000313" key="2">
    <source>
        <dbReference type="EMBL" id="CRL10584.1"/>
    </source>
</evidence>
<accession>A0A0H5D0K0</accession>
<gene>
    <name evidence="2" type="ORF">NIT7321_01430</name>
</gene>
<dbReference type="Proteomes" id="UP000043764">
    <property type="component" value="Unassembled WGS sequence"/>
</dbReference>
<dbReference type="PANTHER" id="PTHR34818:SF1">
    <property type="entry name" value="PROTEIN BLI-3"/>
    <property type="match status" value="1"/>
</dbReference>
<dbReference type="Pfam" id="PF16242">
    <property type="entry name" value="Pyrid_ox_like"/>
    <property type="match status" value="1"/>
</dbReference>
<evidence type="ECO:0000313" key="3">
    <source>
        <dbReference type="Proteomes" id="UP000043764"/>
    </source>
</evidence>
<feature type="domain" description="General stress protein FMN-binding split barrel" evidence="1">
    <location>
        <begin position="12"/>
        <end position="142"/>
    </location>
</feature>
<dbReference type="RefSeq" id="WP_050673002.1">
    <property type="nucleotide sequence ID" value="NZ_CVRL01000013.1"/>
</dbReference>
<protein>
    <submittedName>
        <fullName evidence="2">Putative stress protein (General stress protein 26)</fullName>
    </submittedName>
</protein>
<dbReference type="EMBL" id="CVRL01000013">
    <property type="protein sequence ID" value="CRL10584.1"/>
    <property type="molecule type" value="Genomic_DNA"/>
</dbReference>
<dbReference type="SUPFAM" id="SSF50475">
    <property type="entry name" value="FMN-binding split barrel"/>
    <property type="match status" value="1"/>
</dbReference>
<reference evidence="3" key="1">
    <citation type="submission" date="2015-05" db="EMBL/GenBank/DDBJ databases">
        <authorList>
            <person name="Rodrigo-Torres Lidia"/>
            <person name="Arahal R.David."/>
        </authorList>
    </citation>
    <scope>NUCLEOTIDE SEQUENCE [LARGE SCALE GENOMIC DNA]</scope>
    <source>
        <strain evidence="3">CECT 7321</strain>
    </source>
</reference>
<keyword evidence="3" id="KW-1185">Reference proteome</keyword>
<proteinExistence type="predicted"/>
<dbReference type="PANTHER" id="PTHR34818">
    <property type="entry name" value="PROTEIN BLI-3"/>
    <property type="match status" value="1"/>
</dbReference>
<sequence length="164" mass="18478">MDFSPDMMKRAAQQLWHQLENRRSSMLMIEAAKPALQPVSHFADPERGLVWFICSRDSALVSAFKDVAPARLNFVSNSEDYFASLSGEIDIADDPKQLDHFWSYAADAWFEQGRNDPSVVLLKMTPQKATAWVAQGQQLLVAPKSMCIQFGVEPVKSSQRSNTR</sequence>